<dbReference type="Gene3D" id="3.40.30.10">
    <property type="entry name" value="Glutaredoxin"/>
    <property type="match status" value="1"/>
</dbReference>
<proteinExistence type="predicted"/>
<dbReference type="PANTHER" id="PTHR43342:SF2">
    <property type="entry name" value="POTENTIAL NAD-REDUCING HYDROGENASE SUBUNIT"/>
    <property type="match status" value="1"/>
</dbReference>
<evidence type="ECO:0000256" key="1">
    <source>
        <dbReference type="ARBA" id="ARBA00022723"/>
    </source>
</evidence>
<reference evidence="4" key="2">
    <citation type="submission" date="2021-04" db="EMBL/GenBank/DDBJ databases">
        <authorList>
            <person name="Gilroy R."/>
        </authorList>
    </citation>
    <scope>NUCLEOTIDE SEQUENCE</scope>
    <source>
        <strain evidence="4">CHK183-5548</strain>
    </source>
</reference>
<sequence length="161" mass="17491">MEAEGIGAVLERWRSGGEPLPQEELVAMLREIQEVLGCIPEGVREAAAQAAGVKKTTVDAVVKLYPSLKAAPYRHCITVCRGGRCGPKGSGEVLEEFKRLLSVGKDGISQDGQFLVRTADCMKRCGTAPNVEIDGVNYPAVRPEDAERIIRNLRDKEENGK</sequence>
<dbReference type="Proteomes" id="UP000823883">
    <property type="component" value="Unassembled WGS sequence"/>
</dbReference>
<name>A0A9D2PD82_9FIRM</name>
<dbReference type="AlphaFoldDB" id="A0A9D2PD82"/>
<dbReference type="InterPro" id="IPR028431">
    <property type="entry name" value="NADP_DH_HndA-like"/>
</dbReference>
<dbReference type="GO" id="GO:0051536">
    <property type="term" value="F:iron-sulfur cluster binding"/>
    <property type="evidence" value="ECO:0007669"/>
    <property type="project" value="UniProtKB-KW"/>
</dbReference>
<evidence type="ECO:0000313" key="4">
    <source>
        <dbReference type="EMBL" id="HJC48064.1"/>
    </source>
</evidence>
<keyword evidence="1" id="KW-0479">Metal-binding</keyword>
<dbReference type="InterPro" id="IPR041921">
    <property type="entry name" value="NuoE_N"/>
</dbReference>
<dbReference type="GO" id="GO:0046872">
    <property type="term" value="F:metal ion binding"/>
    <property type="evidence" value="ECO:0007669"/>
    <property type="project" value="UniProtKB-KW"/>
</dbReference>
<keyword evidence="3" id="KW-0411">Iron-sulfur</keyword>
<dbReference type="PANTHER" id="PTHR43342">
    <property type="entry name" value="NADH-QUINONE OXIDOREDUCTASE, E SUBUNIT"/>
    <property type="match status" value="1"/>
</dbReference>
<evidence type="ECO:0000313" key="5">
    <source>
        <dbReference type="Proteomes" id="UP000823883"/>
    </source>
</evidence>
<evidence type="ECO:0000256" key="3">
    <source>
        <dbReference type="ARBA" id="ARBA00023014"/>
    </source>
</evidence>
<protein>
    <submittedName>
        <fullName evidence="4">NAD(P)H-dependent oxidoreductase subunit E</fullName>
    </submittedName>
</protein>
<dbReference type="Pfam" id="PF01257">
    <property type="entry name" value="2Fe-2S_thioredx"/>
    <property type="match status" value="1"/>
</dbReference>
<evidence type="ECO:0000256" key="2">
    <source>
        <dbReference type="ARBA" id="ARBA00023004"/>
    </source>
</evidence>
<accession>A0A9D2PD82</accession>
<gene>
    <name evidence="4" type="ORF">IAA04_08425</name>
</gene>
<dbReference type="Gene3D" id="1.10.10.1590">
    <property type="entry name" value="NADH-quinone oxidoreductase subunit E"/>
    <property type="match status" value="1"/>
</dbReference>
<reference evidence="4" key="1">
    <citation type="journal article" date="2021" name="PeerJ">
        <title>Extensive microbial diversity within the chicken gut microbiome revealed by metagenomics and culture.</title>
        <authorList>
            <person name="Gilroy R."/>
            <person name="Ravi A."/>
            <person name="Getino M."/>
            <person name="Pursley I."/>
            <person name="Horton D.L."/>
            <person name="Alikhan N.F."/>
            <person name="Baker D."/>
            <person name="Gharbi K."/>
            <person name="Hall N."/>
            <person name="Watson M."/>
            <person name="Adriaenssens E.M."/>
            <person name="Foster-Nyarko E."/>
            <person name="Jarju S."/>
            <person name="Secka A."/>
            <person name="Antonio M."/>
            <person name="Oren A."/>
            <person name="Chaudhuri R.R."/>
            <person name="La Ragione R."/>
            <person name="Hildebrand F."/>
            <person name="Pallen M.J."/>
        </authorList>
    </citation>
    <scope>NUCLEOTIDE SEQUENCE</scope>
    <source>
        <strain evidence="4">CHK183-5548</strain>
    </source>
</reference>
<dbReference type="InterPro" id="IPR036249">
    <property type="entry name" value="Thioredoxin-like_sf"/>
</dbReference>
<organism evidence="4 5">
    <name type="scientific">Candidatus Lachnoclostridium pullistercoris</name>
    <dbReference type="NCBI Taxonomy" id="2838632"/>
    <lineage>
        <taxon>Bacteria</taxon>
        <taxon>Bacillati</taxon>
        <taxon>Bacillota</taxon>
        <taxon>Clostridia</taxon>
        <taxon>Lachnospirales</taxon>
        <taxon>Lachnospiraceae</taxon>
    </lineage>
</organism>
<comment type="caution">
    <text evidence="4">The sequence shown here is derived from an EMBL/GenBank/DDBJ whole genome shotgun (WGS) entry which is preliminary data.</text>
</comment>
<dbReference type="EMBL" id="DWWL01000054">
    <property type="protein sequence ID" value="HJC48064.1"/>
    <property type="molecule type" value="Genomic_DNA"/>
</dbReference>
<dbReference type="SUPFAM" id="SSF52833">
    <property type="entry name" value="Thioredoxin-like"/>
    <property type="match status" value="1"/>
</dbReference>
<keyword evidence="2" id="KW-0408">Iron</keyword>
<dbReference type="CDD" id="cd02980">
    <property type="entry name" value="TRX_Fd_family"/>
    <property type="match status" value="1"/>
</dbReference>